<keyword evidence="9 12" id="KW-0472">Membrane</keyword>
<dbReference type="GeneID" id="102804810"/>
<comment type="similarity">
    <text evidence="2">Belongs to the glycosyltransferase 29 family.</text>
</comment>
<evidence type="ECO:0000256" key="2">
    <source>
        <dbReference type="ARBA" id="ARBA00006003"/>
    </source>
</evidence>
<evidence type="ECO:0000256" key="4">
    <source>
        <dbReference type="ARBA" id="ARBA00022679"/>
    </source>
</evidence>
<dbReference type="PANTHER" id="PTHR11987">
    <property type="entry name" value="ALPHA-2,8-SIALYLTRANSFERASE"/>
    <property type="match status" value="1"/>
</dbReference>
<evidence type="ECO:0000256" key="3">
    <source>
        <dbReference type="ARBA" id="ARBA00022676"/>
    </source>
</evidence>
<evidence type="ECO:0000256" key="10">
    <source>
        <dbReference type="ARBA" id="ARBA00023180"/>
    </source>
</evidence>
<sequence>MEAHRLSRSKQPSNANGDRSCSPLSLKTLFLMCLGVCISLAVGLTIMFPDYIGSSYVTQSTRRGKKVNLVRTKQSTKGKVVNGTTGNVTSYDYGNMKVINAFTERLSYPWKRNITKLEHIRKEIQDFVKLKNNYILTKTNVHVGQKLPYSASPSRTFTLSKKVFNILGKVSPIGDKHYNTCTIVGNGGIILGSGCGHDIDSTEYVFRCNVSPLKAYSTDTGSKSNLVTVNKSLLSYSP</sequence>
<feature type="region of interest" description="Disordered" evidence="11">
    <location>
        <begin position="1"/>
        <end position="20"/>
    </location>
</feature>
<dbReference type="PANTHER" id="PTHR11987:SF36">
    <property type="entry name" value="SIA-ALPHA-2,3-GAL-BETA-1,4-GLCNAC-R:ALPHA 2,8-SIALYLTRANSFERASE"/>
    <property type="match status" value="1"/>
</dbReference>
<keyword evidence="4" id="KW-0808">Transferase</keyword>
<dbReference type="InterPro" id="IPR050943">
    <property type="entry name" value="Glycosyltr_29_Sialyltrsf"/>
</dbReference>
<evidence type="ECO:0000256" key="11">
    <source>
        <dbReference type="SAM" id="MobiDB-lite"/>
    </source>
</evidence>
<feature type="compositionally biased region" description="Polar residues" evidence="11">
    <location>
        <begin position="9"/>
        <end position="20"/>
    </location>
</feature>
<keyword evidence="6" id="KW-0735">Signal-anchor</keyword>
<gene>
    <name evidence="14" type="primary">LOC102804810</name>
</gene>
<evidence type="ECO:0000256" key="12">
    <source>
        <dbReference type="SAM" id="Phobius"/>
    </source>
</evidence>
<reference evidence="14" key="1">
    <citation type="submission" date="2025-08" db="UniProtKB">
        <authorList>
            <consortium name="RefSeq"/>
        </authorList>
    </citation>
    <scope>IDENTIFICATION</scope>
    <source>
        <tissue evidence="14">Testes</tissue>
    </source>
</reference>
<accession>A0ABM0MZ73</accession>
<evidence type="ECO:0000256" key="5">
    <source>
        <dbReference type="ARBA" id="ARBA00022692"/>
    </source>
</evidence>
<keyword evidence="3" id="KW-0328">Glycosyltransferase</keyword>
<keyword evidence="5 12" id="KW-0812">Transmembrane</keyword>
<evidence type="ECO:0000256" key="7">
    <source>
        <dbReference type="ARBA" id="ARBA00022989"/>
    </source>
</evidence>
<comment type="subcellular location">
    <subcellularLocation>
        <location evidence="1">Golgi apparatus membrane</location>
        <topology evidence="1">Single-pass type II membrane protein</topology>
    </subcellularLocation>
</comment>
<evidence type="ECO:0000313" key="14">
    <source>
        <dbReference type="RefSeq" id="XP_006825314.1"/>
    </source>
</evidence>
<dbReference type="Gene3D" id="3.90.1480.20">
    <property type="entry name" value="Glycosyl transferase family 29"/>
    <property type="match status" value="1"/>
</dbReference>
<dbReference type="Pfam" id="PF00777">
    <property type="entry name" value="Glyco_transf_29"/>
    <property type="match status" value="1"/>
</dbReference>
<evidence type="ECO:0000313" key="13">
    <source>
        <dbReference type="Proteomes" id="UP000694865"/>
    </source>
</evidence>
<evidence type="ECO:0000256" key="8">
    <source>
        <dbReference type="ARBA" id="ARBA00023034"/>
    </source>
</evidence>
<feature type="transmembrane region" description="Helical" evidence="12">
    <location>
        <begin position="29"/>
        <end position="48"/>
    </location>
</feature>
<dbReference type="InterPro" id="IPR001675">
    <property type="entry name" value="Glyco_trans_29"/>
</dbReference>
<dbReference type="RefSeq" id="XP_006825314.1">
    <property type="nucleotide sequence ID" value="XM_006825251.1"/>
</dbReference>
<evidence type="ECO:0000256" key="1">
    <source>
        <dbReference type="ARBA" id="ARBA00004323"/>
    </source>
</evidence>
<dbReference type="InterPro" id="IPR038578">
    <property type="entry name" value="GT29-like_sf"/>
</dbReference>
<name>A0ABM0MZ73_SACKO</name>
<evidence type="ECO:0000256" key="6">
    <source>
        <dbReference type="ARBA" id="ARBA00022968"/>
    </source>
</evidence>
<keyword evidence="10" id="KW-0325">Glycoprotein</keyword>
<keyword evidence="8" id="KW-0333">Golgi apparatus</keyword>
<dbReference type="Proteomes" id="UP000694865">
    <property type="component" value="Unplaced"/>
</dbReference>
<organism evidence="13 14">
    <name type="scientific">Saccoglossus kowalevskii</name>
    <name type="common">Acorn worm</name>
    <dbReference type="NCBI Taxonomy" id="10224"/>
    <lineage>
        <taxon>Eukaryota</taxon>
        <taxon>Metazoa</taxon>
        <taxon>Hemichordata</taxon>
        <taxon>Enteropneusta</taxon>
        <taxon>Harrimaniidae</taxon>
        <taxon>Saccoglossus</taxon>
    </lineage>
</organism>
<keyword evidence="7 12" id="KW-1133">Transmembrane helix</keyword>
<proteinExistence type="inferred from homology"/>
<protein>
    <submittedName>
        <fullName evidence="14">Sia-alpha-2,3-Gal-beta-1,4-GlcNAc-R:alpha 2,8-sialyltransferase-like</fullName>
    </submittedName>
</protein>
<evidence type="ECO:0000256" key="9">
    <source>
        <dbReference type="ARBA" id="ARBA00023136"/>
    </source>
</evidence>
<keyword evidence="13" id="KW-1185">Reference proteome</keyword>